<organism evidence="1 2">
    <name type="scientific">Rhizophagus irregularis</name>
    <dbReference type="NCBI Taxonomy" id="588596"/>
    <lineage>
        <taxon>Eukaryota</taxon>
        <taxon>Fungi</taxon>
        <taxon>Fungi incertae sedis</taxon>
        <taxon>Mucoromycota</taxon>
        <taxon>Glomeromycotina</taxon>
        <taxon>Glomeromycetes</taxon>
        <taxon>Glomerales</taxon>
        <taxon>Glomeraceae</taxon>
        <taxon>Rhizophagus</taxon>
    </lineage>
</organism>
<comment type="caution">
    <text evidence="1">The sequence shown here is derived from an EMBL/GenBank/DDBJ whole genome shotgun (WGS) entry which is preliminary data.</text>
</comment>
<accession>A0A2N0SDA4</accession>
<dbReference type="AlphaFoldDB" id="A0A2N0SDA4"/>
<feature type="non-terminal residue" evidence="1">
    <location>
        <position position="450"/>
    </location>
</feature>
<name>A0A2N0SDA4_9GLOM</name>
<dbReference type="VEuPathDB" id="FungiDB:RhiirFUN_015709"/>
<proteinExistence type="predicted"/>
<dbReference type="Proteomes" id="UP000232688">
    <property type="component" value="Unassembled WGS sequence"/>
</dbReference>
<reference evidence="1 2" key="2">
    <citation type="submission" date="2017-10" db="EMBL/GenBank/DDBJ databases">
        <title>Genome analyses suggest a sexual origin of heterokaryosis in a supposedly ancient asexual fungus.</title>
        <authorList>
            <person name="Corradi N."/>
            <person name="Sedzielewska K."/>
            <person name="Noel J."/>
            <person name="Charron P."/>
            <person name="Farinelli L."/>
            <person name="Marton T."/>
            <person name="Kruger M."/>
            <person name="Pelin A."/>
            <person name="Brachmann A."/>
            <person name="Corradi N."/>
        </authorList>
    </citation>
    <scope>NUCLEOTIDE SEQUENCE [LARGE SCALE GENOMIC DNA]</scope>
    <source>
        <strain evidence="1 2">A1</strain>
    </source>
</reference>
<evidence type="ECO:0000313" key="1">
    <source>
        <dbReference type="EMBL" id="PKC73529.1"/>
    </source>
</evidence>
<evidence type="ECO:0000313" key="2">
    <source>
        <dbReference type="Proteomes" id="UP000232688"/>
    </source>
</evidence>
<gene>
    <name evidence="1" type="ORF">RhiirA1_410401</name>
</gene>
<reference evidence="1 2" key="1">
    <citation type="submission" date="2017-10" db="EMBL/GenBank/DDBJ databases">
        <title>Extensive intraspecific genome diversity in a model arbuscular mycorrhizal fungus.</title>
        <authorList>
            <person name="Chen E.C.H."/>
            <person name="Morin E."/>
            <person name="Baudet D."/>
            <person name="Noel J."/>
            <person name="Ndikumana S."/>
            <person name="Charron P."/>
            <person name="St-Onge C."/>
            <person name="Giorgi J."/>
            <person name="Grigoriev I.V."/>
            <person name="Roux C."/>
            <person name="Martin F.M."/>
            <person name="Corradi N."/>
        </authorList>
    </citation>
    <scope>NUCLEOTIDE SEQUENCE [LARGE SCALE GENOMIC DNA]</scope>
    <source>
        <strain evidence="1 2">A1</strain>
    </source>
</reference>
<dbReference type="EMBL" id="LLXH01000084">
    <property type="protein sequence ID" value="PKC73529.1"/>
    <property type="molecule type" value="Genomic_DNA"/>
</dbReference>
<protein>
    <submittedName>
        <fullName evidence="1">Uncharacterized protein</fullName>
    </submittedName>
</protein>
<sequence length="450" mass="51302">MYAEDVGIYIKLLSEENTSVGVILETLSSLLDTAQERHETTKKLKKDYREFFDNFSNEFANIEINLTSDTTNSLDSRQIVIRTGNNADTSNNIPTAIKYGPLFIACGASIYTFYKPPLNLHILVILSVPLFTGKELLSRRYQDKGRNKEEVVFDPKINIDRTTNEGTTQTLTPTVDTAPTENIQSSETLIDSILNEIEKETVFDPKINMDKTNVGTTQTPTVDKVPAENVLSSENFTEIVLNEIEESLQEGFAIPDINNEGNGFEFEGRPQTPPIPPIQNMDPEQVPTTPIIPKHVPADPNSLVGRLLTASFFGILVYYSIRKLIRPAQRLWEYFTNNKNKNNKPKSRQMSDKQQQTIEKYAKIQEIKEKLPIIIQNVEILDQFWDNQIINIKSHVETLKSVDENEKIRFPQQIAALIKENWNKQYSESKVNYNRMKELVTINSLISPDV</sequence>
<dbReference type="VEuPathDB" id="FungiDB:FUN_010353"/>
<dbReference type="VEuPathDB" id="FungiDB:RhiirA1_410401"/>